<evidence type="ECO:0000259" key="3">
    <source>
        <dbReference type="SMART" id="SM00824"/>
    </source>
</evidence>
<dbReference type="SUPFAM" id="SSF53474">
    <property type="entry name" value="alpha/beta-Hydrolases"/>
    <property type="match status" value="1"/>
</dbReference>
<dbReference type="InterPro" id="IPR020802">
    <property type="entry name" value="TesA-like"/>
</dbReference>
<dbReference type="Pfam" id="PF00975">
    <property type="entry name" value="Thioesterase"/>
    <property type="match status" value="1"/>
</dbReference>
<dbReference type="SMART" id="SM00824">
    <property type="entry name" value="PKS_TE"/>
    <property type="match status" value="1"/>
</dbReference>
<dbReference type="Gene3D" id="3.40.50.1820">
    <property type="entry name" value="alpha/beta hydrolase"/>
    <property type="match status" value="1"/>
</dbReference>
<evidence type="ECO:0000256" key="2">
    <source>
        <dbReference type="ARBA" id="ARBA00022801"/>
    </source>
</evidence>
<evidence type="ECO:0000313" key="4">
    <source>
        <dbReference type="EMBL" id="RFU15624.1"/>
    </source>
</evidence>
<dbReference type="InterPro" id="IPR012223">
    <property type="entry name" value="TEII"/>
</dbReference>
<dbReference type="Proteomes" id="UP000264702">
    <property type="component" value="Unassembled WGS sequence"/>
</dbReference>
<comment type="caution">
    <text evidence="4">The sequence shown here is derived from an EMBL/GenBank/DDBJ whole genome shotgun (WGS) entry which is preliminary data.</text>
</comment>
<proteinExistence type="inferred from homology"/>
<dbReference type="GO" id="GO:0008610">
    <property type="term" value="P:lipid biosynthetic process"/>
    <property type="evidence" value="ECO:0007669"/>
    <property type="project" value="TreeGrafter"/>
</dbReference>
<keyword evidence="5" id="KW-1185">Reference proteome</keyword>
<comment type="similarity">
    <text evidence="1">Belongs to the thioesterase family.</text>
</comment>
<dbReference type="InterPro" id="IPR029058">
    <property type="entry name" value="AB_hydrolase_fold"/>
</dbReference>
<dbReference type="EMBL" id="QVQT01000005">
    <property type="protein sequence ID" value="RFU15624.1"/>
    <property type="molecule type" value="Genomic_DNA"/>
</dbReference>
<dbReference type="GO" id="GO:0016787">
    <property type="term" value="F:hydrolase activity"/>
    <property type="evidence" value="ECO:0007669"/>
    <property type="project" value="UniProtKB-KW"/>
</dbReference>
<dbReference type="PANTHER" id="PTHR11487:SF0">
    <property type="entry name" value="S-ACYL FATTY ACID SYNTHASE THIOESTERASE, MEDIUM CHAIN"/>
    <property type="match status" value="1"/>
</dbReference>
<dbReference type="InterPro" id="IPR001031">
    <property type="entry name" value="Thioesterase"/>
</dbReference>
<dbReference type="AlphaFoldDB" id="A0A372IL47"/>
<name>A0A372IL47_9BACT</name>
<keyword evidence="2" id="KW-0378">Hydrolase</keyword>
<reference evidence="4 5" key="1">
    <citation type="submission" date="2018-08" db="EMBL/GenBank/DDBJ databases">
        <title>Acidipila sp. 4G-K13, an acidobacterium isolated from forest soil.</title>
        <authorList>
            <person name="Gao Z.-H."/>
            <person name="Qiu L.-H."/>
        </authorList>
    </citation>
    <scope>NUCLEOTIDE SEQUENCE [LARGE SCALE GENOMIC DNA]</scope>
    <source>
        <strain evidence="4 5">4G-K13</strain>
    </source>
</reference>
<sequence>MRLFCFPYAGGAPASFFSWAELLGPEIEVVCVQPPGRGARFIEPGYTGLDAMADEATQALSAWRDRPFAFYGHSLGAWVAFEVMRRLRMDGRRQPAHFFAGASRPPHLGPLTPAIRNMTDEGFLEAIQNRYAGIPAEVRAEPELLQMFLPVLRADFTAYETYLCSEAAPLQTPMTVLTGAEDRLVTPEITRQWERHAGGGFAMQILPGDHFFLNTSRDALLEVIRDRLFGDGAIAAGTPDRIRRDAHVATADHAG</sequence>
<feature type="domain" description="Thioesterase TesA-like" evidence="3">
    <location>
        <begin position="4"/>
        <end position="228"/>
    </location>
</feature>
<organism evidence="4 5">
    <name type="scientific">Paracidobacterium acidisoli</name>
    <dbReference type="NCBI Taxonomy" id="2303751"/>
    <lineage>
        <taxon>Bacteria</taxon>
        <taxon>Pseudomonadati</taxon>
        <taxon>Acidobacteriota</taxon>
        <taxon>Terriglobia</taxon>
        <taxon>Terriglobales</taxon>
        <taxon>Acidobacteriaceae</taxon>
        <taxon>Paracidobacterium</taxon>
    </lineage>
</organism>
<dbReference type="PANTHER" id="PTHR11487">
    <property type="entry name" value="THIOESTERASE"/>
    <property type="match status" value="1"/>
</dbReference>
<evidence type="ECO:0000256" key="1">
    <source>
        <dbReference type="ARBA" id="ARBA00007169"/>
    </source>
</evidence>
<gene>
    <name evidence="4" type="ORF">D0Y96_14280</name>
</gene>
<accession>A0A372IL47</accession>
<dbReference type="OrthoDB" id="2213423at2"/>
<evidence type="ECO:0000313" key="5">
    <source>
        <dbReference type="Proteomes" id="UP000264702"/>
    </source>
</evidence>
<dbReference type="RefSeq" id="WP_117301168.1">
    <property type="nucleotide sequence ID" value="NZ_QVQT02000005.1"/>
</dbReference>
<protein>
    <submittedName>
        <fullName evidence="4">Thioesterase</fullName>
    </submittedName>
</protein>